<feature type="non-terminal residue" evidence="2">
    <location>
        <position position="1"/>
    </location>
</feature>
<evidence type="ECO:0000313" key="3">
    <source>
        <dbReference type="Proteomes" id="UP000265520"/>
    </source>
</evidence>
<protein>
    <submittedName>
        <fullName evidence="2">Uncharacterized protein</fullName>
    </submittedName>
</protein>
<dbReference type="Proteomes" id="UP000265520">
    <property type="component" value="Unassembled WGS sequence"/>
</dbReference>
<proteinExistence type="predicted"/>
<accession>A0A392R9Q7</accession>
<sequence length="34" mass="4028">SMDLRRNSGIRRDEDEGRIIPEAGNKDEKEEHFK</sequence>
<dbReference type="AlphaFoldDB" id="A0A392R9Q7"/>
<organism evidence="2 3">
    <name type="scientific">Trifolium medium</name>
    <dbReference type="NCBI Taxonomy" id="97028"/>
    <lineage>
        <taxon>Eukaryota</taxon>
        <taxon>Viridiplantae</taxon>
        <taxon>Streptophyta</taxon>
        <taxon>Embryophyta</taxon>
        <taxon>Tracheophyta</taxon>
        <taxon>Spermatophyta</taxon>
        <taxon>Magnoliopsida</taxon>
        <taxon>eudicotyledons</taxon>
        <taxon>Gunneridae</taxon>
        <taxon>Pentapetalae</taxon>
        <taxon>rosids</taxon>
        <taxon>fabids</taxon>
        <taxon>Fabales</taxon>
        <taxon>Fabaceae</taxon>
        <taxon>Papilionoideae</taxon>
        <taxon>50 kb inversion clade</taxon>
        <taxon>NPAAA clade</taxon>
        <taxon>Hologalegina</taxon>
        <taxon>IRL clade</taxon>
        <taxon>Trifolieae</taxon>
        <taxon>Trifolium</taxon>
    </lineage>
</organism>
<evidence type="ECO:0000256" key="1">
    <source>
        <dbReference type="SAM" id="MobiDB-lite"/>
    </source>
</evidence>
<keyword evidence="3" id="KW-1185">Reference proteome</keyword>
<feature type="region of interest" description="Disordered" evidence="1">
    <location>
        <begin position="1"/>
        <end position="34"/>
    </location>
</feature>
<evidence type="ECO:0000313" key="2">
    <source>
        <dbReference type="EMBL" id="MCI32764.1"/>
    </source>
</evidence>
<comment type="caution">
    <text evidence="2">The sequence shown here is derived from an EMBL/GenBank/DDBJ whole genome shotgun (WGS) entry which is preliminary data.</text>
</comment>
<reference evidence="2 3" key="1">
    <citation type="journal article" date="2018" name="Front. Plant Sci.">
        <title>Red Clover (Trifolium pratense) and Zigzag Clover (T. medium) - A Picture of Genomic Similarities and Differences.</title>
        <authorList>
            <person name="Dluhosova J."/>
            <person name="Istvanek J."/>
            <person name="Nedelnik J."/>
            <person name="Repkova J."/>
        </authorList>
    </citation>
    <scope>NUCLEOTIDE SEQUENCE [LARGE SCALE GENOMIC DNA]</scope>
    <source>
        <strain evidence="3">cv. 10/8</strain>
        <tissue evidence="2">Leaf</tissue>
    </source>
</reference>
<dbReference type="EMBL" id="LXQA010198472">
    <property type="protein sequence ID" value="MCI32764.1"/>
    <property type="molecule type" value="Genomic_DNA"/>
</dbReference>
<name>A0A392R9Q7_9FABA</name>